<name>A0A1T4X7F8_9BACT</name>
<evidence type="ECO:0000313" key="1">
    <source>
        <dbReference type="EMBL" id="SKA85573.1"/>
    </source>
</evidence>
<protein>
    <submittedName>
        <fullName evidence="1">Uncharacterized protein</fullName>
    </submittedName>
</protein>
<dbReference type="Pfam" id="PF22091">
    <property type="entry name" value="DUF6941"/>
    <property type="match status" value="1"/>
</dbReference>
<keyword evidence="2" id="KW-1185">Reference proteome</keyword>
<accession>A0A1T4X7F8</accession>
<dbReference type="STRING" id="1121449.SAMN02745704_01894"/>
<reference evidence="1 2" key="1">
    <citation type="submission" date="2017-02" db="EMBL/GenBank/DDBJ databases">
        <authorList>
            <person name="Peterson S.W."/>
        </authorList>
    </citation>
    <scope>NUCLEOTIDE SEQUENCE [LARGE SCALE GENOMIC DNA]</scope>
    <source>
        <strain evidence="1 2">DSM 16080</strain>
    </source>
</reference>
<organism evidence="1 2">
    <name type="scientific">Paucidesulfovibrio gracilis DSM 16080</name>
    <dbReference type="NCBI Taxonomy" id="1121449"/>
    <lineage>
        <taxon>Bacteria</taxon>
        <taxon>Pseudomonadati</taxon>
        <taxon>Thermodesulfobacteriota</taxon>
        <taxon>Desulfovibrionia</taxon>
        <taxon>Desulfovibrionales</taxon>
        <taxon>Desulfovibrionaceae</taxon>
        <taxon>Paucidesulfovibrio</taxon>
    </lineage>
</organism>
<evidence type="ECO:0000313" key="2">
    <source>
        <dbReference type="Proteomes" id="UP000190027"/>
    </source>
</evidence>
<dbReference type="OrthoDB" id="5457990at2"/>
<dbReference type="AlphaFoldDB" id="A0A1T4X7F8"/>
<dbReference type="Proteomes" id="UP000190027">
    <property type="component" value="Unassembled WGS sequence"/>
</dbReference>
<dbReference type="EMBL" id="FUYC01000008">
    <property type="protein sequence ID" value="SKA85573.1"/>
    <property type="molecule type" value="Genomic_DNA"/>
</dbReference>
<proteinExistence type="predicted"/>
<gene>
    <name evidence="1" type="ORF">SAMN02745704_01894</name>
</gene>
<dbReference type="RefSeq" id="WP_078717451.1">
    <property type="nucleotide sequence ID" value="NZ_FUYC01000008.1"/>
</dbReference>
<dbReference type="InterPro" id="IPR054221">
    <property type="entry name" value="DUF6941"/>
</dbReference>
<sequence>MFPELVYALLCRDVIVDRESGSASFIRAFEHGTVPSLPATVPSCFIVTLWETGPNSSGFTIGLSLVAPDGTETDLGSNQVQPTGATLHKVNFQLPGLNVSQEGRHTINLSVTQDGEQRLVKGLPLYVLPQEQS</sequence>